<evidence type="ECO:0000313" key="4">
    <source>
        <dbReference type="Proteomes" id="UP000202784"/>
    </source>
</evidence>
<evidence type="ECO:0000313" key="2">
    <source>
        <dbReference type="EMBL" id="AOV60511.1"/>
    </source>
</evidence>
<reference evidence="4 5" key="1">
    <citation type="journal article" date="2016" name="Virology">
        <title>The genomic content and context of auxiliary metabolic genes in marine cyanomyoviruses.</title>
        <authorList>
            <person name="Crummett L.T."/>
            <person name="Puxty R.J."/>
            <person name="Weihe C."/>
            <person name="Marston M.F."/>
            <person name="Martiny J.B."/>
        </authorList>
    </citation>
    <scope>NUCLEOTIDE SEQUENCE [LARGE SCALE GENOMIC DNA]</scope>
    <source>
        <strain evidence="1">0808SB05</strain>
        <strain evidence="2">0908SB82</strain>
        <strain evidence="3">1109NB16</strain>
    </source>
</reference>
<gene>
    <name evidence="3" type="ORF">N161109_137</name>
    <name evidence="1" type="ORF">S050808_136</name>
    <name evidence="2" type="ORF">S820908_136</name>
</gene>
<dbReference type="EMBL" id="KU686206">
    <property type="protein sequence ID" value="AOV60740.1"/>
    <property type="molecule type" value="Genomic_DNA"/>
</dbReference>
<dbReference type="Proteomes" id="UP000241903">
    <property type="component" value="Segment"/>
</dbReference>
<keyword evidence="4" id="KW-1185">Reference proteome</keyword>
<evidence type="ECO:0000313" key="1">
    <source>
        <dbReference type="EMBL" id="AOV60283.1"/>
    </source>
</evidence>
<dbReference type="Proteomes" id="UP000202784">
    <property type="component" value="Segment"/>
</dbReference>
<protein>
    <submittedName>
        <fullName evidence="1">Uncharacterized protein</fullName>
    </submittedName>
</protein>
<dbReference type="GeneID" id="30307721"/>
<organism evidence="1 5">
    <name type="scientific">Synechococcus phage S-CAM9</name>
    <dbReference type="NCBI Taxonomy" id="1883369"/>
    <lineage>
        <taxon>Viruses</taxon>
        <taxon>Duplodnaviria</taxon>
        <taxon>Heunggongvirae</taxon>
        <taxon>Uroviricota</taxon>
        <taxon>Caudoviricetes</taxon>
        <taxon>Pantevenvirales</taxon>
        <taxon>Kyanoviridae</taxon>
        <taxon>Kanaloavirus</taxon>
        <taxon>Kanaloavirus scam9</taxon>
    </lineage>
</organism>
<dbReference type="EMBL" id="KU686205">
    <property type="protein sequence ID" value="AOV60511.1"/>
    <property type="molecule type" value="Genomic_DNA"/>
</dbReference>
<dbReference type="Proteomes" id="UP000240393">
    <property type="component" value="Segment"/>
</dbReference>
<dbReference type="KEGG" id="vg:30307721"/>
<dbReference type="RefSeq" id="YP_009322572.1">
    <property type="nucleotide sequence ID" value="NC_031922.1"/>
</dbReference>
<proteinExistence type="predicted"/>
<sequence>MSDLIDNETYDYETHNLFPTTVLKTVPSESYDFTESELKFIDNIQYLPREFNNISYDINILKSPELTNLRKFVNNAVEYYLRDVLKISSNQKFKVSSSWINTEEHGQYEELHINNNSILTGVINITADNELIIYNTTHDYFPGWRFEHTEANQINSTFVRLRSSRSGTLIMFPSSIYHKTPRYEGFEERKSIIFNVFFDNGSEAHVATPDELII</sequence>
<dbReference type="EMBL" id="KU686204">
    <property type="protein sequence ID" value="AOV60283.1"/>
    <property type="molecule type" value="Genomic_DNA"/>
</dbReference>
<dbReference type="InterPro" id="IPR012668">
    <property type="entry name" value="CHP02466"/>
</dbReference>
<evidence type="ECO:0000313" key="3">
    <source>
        <dbReference type="EMBL" id="AOV60740.1"/>
    </source>
</evidence>
<dbReference type="Pfam" id="PF13759">
    <property type="entry name" value="2OG-FeII_Oxy_5"/>
    <property type="match status" value="1"/>
</dbReference>
<name>A0A1D8KNR3_9CAUD</name>
<dbReference type="Gene3D" id="2.60.120.620">
    <property type="entry name" value="q2cbj1_9rhob like domain"/>
    <property type="match status" value="1"/>
</dbReference>
<evidence type="ECO:0000313" key="5">
    <source>
        <dbReference type="Proteomes" id="UP000240393"/>
    </source>
</evidence>
<accession>A0A1D8KNR3</accession>
<dbReference type="OrthoDB" id="26528at10239"/>